<proteinExistence type="predicted"/>
<sequence length="179" mass="19953">MPSAPWMKGPLLIPSDQLLDLSRIRKQKKNFNKEESNDNNNNNIKNDWSLTDGIRGGRGKQAMRLCIRRSSSVREFKTVMLELQQIPTEFATTQASNGQTNSVGISVALALPNSKLDVRMPWVRTEKIVYQRSKKEKVVTAEELSLPELVLTRLGSDSVKLSKLVKVNKAGVTQASNCG</sequence>
<evidence type="ECO:0000313" key="2">
    <source>
        <dbReference type="EMBL" id="OVA04956.1"/>
    </source>
</evidence>
<dbReference type="AlphaFoldDB" id="A0A200Q398"/>
<evidence type="ECO:0000313" key="3">
    <source>
        <dbReference type="Proteomes" id="UP000195402"/>
    </source>
</evidence>
<accession>A0A200Q398</accession>
<dbReference type="EMBL" id="MVGT01003194">
    <property type="protein sequence ID" value="OVA04956.1"/>
    <property type="molecule type" value="Genomic_DNA"/>
</dbReference>
<comment type="caution">
    <text evidence="2">The sequence shown here is derived from an EMBL/GenBank/DDBJ whole genome shotgun (WGS) entry which is preliminary data.</text>
</comment>
<dbReference type="STRING" id="56857.A0A200Q398"/>
<reference evidence="2 3" key="1">
    <citation type="journal article" date="2017" name="Mol. Plant">
        <title>The Genome of Medicinal Plant Macleaya cordata Provides New Insights into Benzylisoquinoline Alkaloids Metabolism.</title>
        <authorList>
            <person name="Liu X."/>
            <person name="Liu Y."/>
            <person name="Huang P."/>
            <person name="Ma Y."/>
            <person name="Qing Z."/>
            <person name="Tang Q."/>
            <person name="Cao H."/>
            <person name="Cheng P."/>
            <person name="Zheng Y."/>
            <person name="Yuan Z."/>
            <person name="Zhou Y."/>
            <person name="Liu J."/>
            <person name="Tang Z."/>
            <person name="Zhuo Y."/>
            <person name="Zhang Y."/>
            <person name="Yu L."/>
            <person name="Huang J."/>
            <person name="Yang P."/>
            <person name="Peng Q."/>
            <person name="Zhang J."/>
            <person name="Jiang W."/>
            <person name="Zhang Z."/>
            <person name="Lin K."/>
            <person name="Ro D.K."/>
            <person name="Chen X."/>
            <person name="Xiong X."/>
            <person name="Shang Y."/>
            <person name="Huang S."/>
            <person name="Zeng J."/>
        </authorList>
    </citation>
    <scope>NUCLEOTIDE SEQUENCE [LARGE SCALE GENOMIC DNA]</scope>
    <source>
        <strain evidence="3">cv. BLH2017</strain>
        <tissue evidence="2">Root</tissue>
    </source>
</reference>
<dbReference type="Proteomes" id="UP000195402">
    <property type="component" value="Unassembled WGS sequence"/>
</dbReference>
<feature type="region of interest" description="Disordered" evidence="1">
    <location>
        <begin position="30"/>
        <end position="55"/>
    </location>
</feature>
<evidence type="ECO:0000256" key="1">
    <source>
        <dbReference type="SAM" id="MobiDB-lite"/>
    </source>
</evidence>
<gene>
    <name evidence="2" type="ORF">BVC80_1211g13</name>
</gene>
<dbReference type="InParanoid" id="A0A200Q398"/>
<protein>
    <submittedName>
        <fullName evidence="2">Uncharacterized protein</fullName>
    </submittedName>
</protein>
<organism evidence="2 3">
    <name type="scientific">Macleaya cordata</name>
    <name type="common">Five-seeded plume-poppy</name>
    <name type="synonym">Bocconia cordata</name>
    <dbReference type="NCBI Taxonomy" id="56857"/>
    <lineage>
        <taxon>Eukaryota</taxon>
        <taxon>Viridiplantae</taxon>
        <taxon>Streptophyta</taxon>
        <taxon>Embryophyta</taxon>
        <taxon>Tracheophyta</taxon>
        <taxon>Spermatophyta</taxon>
        <taxon>Magnoliopsida</taxon>
        <taxon>Ranunculales</taxon>
        <taxon>Papaveraceae</taxon>
        <taxon>Papaveroideae</taxon>
        <taxon>Macleaya</taxon>
    </lineage>
</organism>
<name>A0A200Q398_MACCD</name>
<keyword evidence="3" id="KW-1185">Reference proteome</keyword>